<gene>
    <name evidence="2" type="ORF">ABVK50_30655</name>
</gene>
<keyword evidence="2" id="KW-0614">Plasmid</keyword>
<dbReference type="RefSeq" id="WP_353646698.1">
    <property type="nucleotide sequence ID" value="NZ_CP159256.1"/>
</dbReference>
<dbReference type="InterPro" id="IPR025309">
    <property type="entry name" value="KTSC_dom"/>
</dbReference>
<evidence type="ECO:0000259" key="1">
    <source>
        <dbReference type="Pfam" id="PF13619"/>
    </source>
</evidence>
<name>A0AAU8D1I5_9HYPH</name>
<accession>A0AAU8D1I5</accession>
<organism evidence="2">
    <name type="scientific">Mesorhizobium sp. WSM2240</name>
    <dbReference type="NCBI Taxonomy" id="3228851"/>
    <lineage>
        <taxon>Bacteria</taxon>
        <taxon>Pseudomonadati</taxon>
        <taxon>Pseudomonadota</taxon>
        <taxon>Alphaproteobacteria</taxon>
        <taxon>Hyphomicrobiales</taxon>
        <taxon>Phyllobacteriaceae</taxon>
        <taxon>Mesorhizobium</taxon>
    </lineage>
</organism>
<dbReference type="AlphaFoldDB" id="A0AAU8D1I5"/>
<evidence type="ECO:0000313" key="2">
    <source>
        <dbReference type="EMBL" id="XCG52496.1"/>
    </source>
</evidence>
<proteinExistence type="predicted"/>
<protein>
    <submittedName>
        <fullName evidence="2">KTSC domain-containing protein</fullName>
    </submittedName>
</protein>
<reference evidence="2" key="1">
    <citation type="submission" date="2024-06" db="EMBL/GenBank/DDBJ databases">
        <title>Mesorhizobium karijinii sp. nov., a symbiont of the iconic Swainsona formosa from arid Australia.</title>
        <authorList>
            <person name="Hill Y.J."/>
            <person name="Watkin E.L.J."/>
            <person name="O'Hara G.W."/>
            <person name="Terpolilli J."/>
            <person name="Tye M.L."/>
            <person name="Kohlmeier M.G."/>
        </authorList>
    </citation>
    <scope>NUCLEOTIDE SEQUENCE</scope>
    <source>
        <strain evidence="2">WSM2240</strain>
        <plasmid evidence="2">pMk2240A</plasmid>
    </source>
</reference>
<feature type="domain" description="KTSC" evidence="1">
    <location>
        <begin position="3"/>
        <end position="60"/>
    </location>
</feature>
<dbReference type="EMBL" id="CP159256">
    <property type="protein sequence ID" value="XCG52496.1"/>
    <property type="molecule type" value="Genomic_DNA"/>
</dbReference>
<sequence>MPSTLIRDIDYDEATRTLSVRLVTSSDRYVYQGVDPRTYQAFRSAFVKGRFFNRFIRGRYKYRVVAEADDR</sequence>
<geneLocation type="plasmid" evidence="2">
    <name>pMk2240A</name>
</geneLocation>
<dbReference type="Pfam" id="PF13619">
    <property type="entry name" value="KTSC"/>
    <property type="match status" value="1"/>
</dbReference>